<evidence type="ECO:0000313" key="2">
    <source>
        <dbReference type="EMBL" id="MBK3516349.1"/>
    </source>
</evidence>
<accession>A0ABS1HGL6</accession>
<evidence type="ECO:0000259" key="1">
    <source>
        <dbReference type="Pfam" id="PF14321"/>
    </source>
</evidence>
<sequence>MKLITGLLLCFLFVFVGCNDDDDDKMSSIEVRLTDSPAEYEKVLIDVEEVRINASSDDEGGWQTLSTEDGIYDLLEFTNGNDTLLAGEDLPVGQISQMRLILGDDNSLVKEGSTYPLETPSAQQSGLKFNINAELVEGVNYKIWIDFDAGRSIVEKGNGTYSLKPVIRTFTEATSGSIKGIINPVNVRSYIAAISAANDTIGTFNDTISGEFLLRGIEAGNYEVEIEPGSDYEEQEFEGVSVILGEVTDLGTITLMMQPQ</sequence>
<organism evidence="2 3">
    <name type="scientific">Carboxylicivirga marina</name>
    <dbReference type="NCBI Taxonomy" id="2800988"/>
    <lineage>
        <taxon>Bacteria</taxon>
        <taxon>Pseudomonadati</taxon>
        <taxon>Bacteroidota</taxon>
        <taxon>Bacteroidia</taxon>
        <taxon>Marinilabiliales</taxon>
        <taxon>Marinilabiliaceae</taxon>
        <taxon>Carboxylicivirga</taxon>
    </lineage>
</organism>
<feature type="domain" description="DUF4382" evidence="1">
    <location>
        <begin position="28"/>
        <end position="165"/>
    </location>
</feature>
<dbReference type="InterPro" id="IPR025491">
    <property type="entry name" value="DUF4382"/>
</dbReference>
<evidence type="ECO:0000313" key="3">
    <source>
        <dbReference type="Proteomes" id="UP000605676"/>
    </source>
</evidence>
<proteinExistence type="predicted"/>
<dbReference type="RefSeq" id="WP_200463578.1">
    <property type="nucleotide sequence ID" value="NZ_JAENRR010000005.1"/>
</dbReference>
<protein>
    <submittedName>
        <fullName evidence="2">DUF4382 domain-containing protein</fullName>
    </submittedName>
</protein>
<comment type="caution">
    <text evidence="2">The sequence shown here is derived from an EMBL/GenBank/DDBJ whole genome shotgun (WGS) entry which is preliminary data.</text>
</comment>
<dbReference type="Pfam" id="PF14321">
    <property type="entry name" value="DUF4382"/>
    <property type="match status" value="1"/>
</dbReference>
<reference evidence="2 3" key="1">
    <citation type="submission" date="2021-01" db="EMBL/GenBank/DDBJ databases">
        <title>Carboxyliciviraga sp.nov., isolated from coastal sediments.</title>
        <authorList>
            <person name="Lu D."/>
            <person name="Zhang T."/>
        </authorList>
    </citation>
    <scope>NUCLEOTIDE SEQUENCE [LARGE SCALE GENOMIC DNA]</scope>
    <source>
        <strain evidence="2 3">N1Y132</strain>
    </source>
</reference>
<dbReference type="PROSITE" id="PS51257">
    <property type="entry name" value="PROKAR_LIPOPROTEIN"/>
    <property type="match status" value="1"/>
</dbReference>
<keyword evidence="3" id="KW-1185">Reference proteome</keyword>
<dbReference type="Proteomes" id="UP000605676">
    <property type="component" value="Unassembled WGS sequence"/>
</dbReference>
<dbReference type="EMBL" id="JAENRR010000005">
    <property type="protein sequence ID" value="MBK3516349.1"/>
    <property type="molecule type" value="Genomic_DNA"/>
</dbReference>
<gene>
    <name evidence="2" type="ORF">JIV24_03280</name>
</gene>
<name>A0ABS1HGL6_9BACT</name>